<dbReference type="SUPFAM" id="SSF101960">
    <property type="entry name" value="Stabilizer of iron transporter SufD"/>
    <property type="match status" value="1"/>
</dbReference>
<dbReference type="InterPro" id="IPR037284">
    <property type="entry name" value="SUF_FeS_clus_asmbl_SufBD_sf"/>
</dbReference>
<reference evidence="4 5" key="1">
    <citation type="journal article" date="2011" name="J. Bacteriol.">
        <title>Genome sequence of the verrucomicrobium Opitutus terrae PB90-1, an abundant inhabitant of rice paddy soil ecosystems.</title>
        <authorList>
            <person name="van Passel M.W."/>
            <person name="Kant R."/>
            <person name="Palva A."/>
            <person name="Copeland A."/>
            <person name="Lucas S."/>
            <person name="Lapidus A."/>
            <person name="Glavina del Rio T."/>
            <person name="Pitluck S."/>
            <person name="Goltsman E."/>
            <person name="Clum A."/>
            <person name="Sun H."/>
            <person name="Schmutz J."/>
            <person name="Larimer F.W."/>
            <person name="Land M.L."/>
            <person name="Hauser L."/>
            <person name="Kyrpides N."/>
            <person name="Mikhailova N."/>
            <person name="Richardson P.P."/>
            <person name="Janssen P.H."/>
            <person name="de Vos W.M."/>
            <person name="Smidt H."/>
        </authorList>
    </citation>
    <scope>NUCLEOTIDE SEQUENCE [LARGE SCALE GENOMIC DNA]</scope>
    <source>
        <strain evidence="5">DSM 11246 / JCM 15787 / PB90-1</strain>
    </source>
</reference>
<dbReference type="STRING" id="452637.Oter_4170"/>
<dbReference type="PANTHER" id="PTHR43575">
    <property type="entry name" value="PROTEIN ABCI7, CHLOROPLASTIC"/>
    <property type="match status" value="1"/>
</dbReference>
<dbReference type="InterPro" id="IPR011542">
    <property type="entry name" value="SUF_FeS_clus_asmbl_SufD"/>
</dbReference>
<evidence type="ECO:0000259" key="2">
    <source>
        <dbReference type="Pfam" id="PF01458"/>
    </source>
</evidence>
<evidence type="ECO:0000313" key="5">
    <source>
        <dbReference type="Proteomes" id="UP000007013"/>
    </source>
</evidence>
<protein>
    <submittedName>
        <fullName evidence="4">FeS assembly protein SufD</fullName>
    </submittedName>
</protein>
<dbReference type="Pfam" id="PF01458">
    <property type="entry name" value="SUFBD_core"/>
    <property type="match status" value="1"/>
</dbReference>
<organism evidence="4 5">
    <name type="scientific">Opitutus terrae (strain DSM 11246 / JCM 15787 / PB90-1)</name>
    <dbReference type="NCBI Taxonomy" id="452637"/>
    <lineage>
        <taxon>Bacteria</taxon>
        <taxon>Pseudomonadati</taxon>
        <taxon>Verrucomicrobiota</taxon>
        <taxon>Opitutia</taxon>
        <taxon>Opitutales</taxon>
        <taxon>Opitutaceae</taxon>
        <taxon>Opitutus</taxon>
    </lineage>
</organism>
<dbReference type="EMBL" id="CP001032">
    <property type="protein sequence ID" value="ACB77443.1"/>
    <property type="molecule type" value="Genomic_DNA"/>
</dbReference>
<dbReference type="Proteomes" id="UP000007013">
    <property type="component" value="Chromosome"/>
</dbReference>
<dbReference type="KEGG" id="ote:Oter_4170"/>
<sequence>MSTLSETKPATGVFTSDAFAAHLASLPAAPAWWLERKRAAYATFADLPMPKRTDESWRFSTIAGLTLDGFEVGRVVPNAPPVASPFGPAALAFVNNAQVSTGGQPTGALPDGVIVTTLTEAAARHAPLLREHFMAQPQQLGSEKFAALHSAFVGDGAFIYVPRGVEVTAPIVVLHAAVGAETAVFPHTLVIAEDNAKVTVVDYFVSLDSSAQRSALGTQVRQLAVGANDLYAGHGAQLTYIGAQDWSREALSFHLNDTIVRRDARVQSLNIHLGGKQARHESLSQLQAPGAFSEMLALTVAEAAQEFDQRTLQIHQAPNTKSDLLYKNALRDRSRTIFSGLIIVDPDAQKTDAYQSNRNLMLSDDAEANSLPGLEIQANDVRCTHGATTSRIDPEQEFYLQSRGIDKKAADELLTFGFFEEVLARLASEPLHDALRTLIQTKFKK</sequence>
<dbReference type="GO" id="GO:0016226">
    <property type="term" value="P:iron-sulfur cluster assembly"/>
    <property type="evidence" value="ECO:0007669"/>
    <property type="project" value="InterPro"/>
</dbReference>
<keyword evidence="5" id="KW-1185">Reference proteome</keyword>
<dbReference type="Pfam" id="PF19295">
    <property type="entry name" value="SufBD_N"/>
    <property type="match status" value="1"/>
</dbReference>
<dbReference type="InterPro" id="IPR000825">
    <property type="entry name" value="SUF_FeS_clus_asmbl_SufBD_core"/>
</dbReference>
<evidence type="ECO:0000256" key="1">
    <source>
        <dbReference type="ARBA" id="ARBA00043967"/>
    </source>
</evidence>
<dbReference type="AlphaFoldDB" id="B2A0A7"/>
<evidence type="ECO:0000259" key="3">
    <source>
        <dbReference type="Pfam" id="PF19295"/>
    </source>
</evidence>
<dbReference type="RefSeq" id="WP_012376971.1">
    <property type="nucleotide sequence ID" value="NC_010571.1"/>
</dbReference>
<comment type="similarity">
    <text evidence="1">Belongs to the iron-sulfur cluster assembly SufBD family.</text>
</comment>
<dbReference type="NCBIfam" id="TIGR01981">
    <property type="entry name" value="sufD"/>
    <property type="match status" value="1"/>
</dbReference>
<accession>B2A0A7</accession>
<feature type="domain" description="SUF system FeS cluster assembly SufBD N-terminal" evidence="3">
    <location>
        <begin position="90"/>
        <end position="172"/>
    </location>
</feature>
<dbReference type="OrthoDB" id="9803529at2"/>
<dbReference type="HOGENOM" id="CLU_026231_5_2_0"/>
<evidence type="ECO:0000313" key="4">
    <source>
        <dbReference type="EMBL" id="ACB77443.1"/>
    </source>
</evidence>
<dbReference type="eggNOG" id="COG0719">
    <property type="taxonomic scope" value="Bacteria"/>
</dbReference>
<name>B2A0A7_OPITP</name>
<dbReference type="PANTHER" id="PTHR43575:SF1">
    <property type="entry name" value="PROTEIN ABCI7, CHLOROPLASTIC"/>
    <property type="match status" value="1"/>
</dbReference>
<dbReference type="InterPro" id="IPR045595">
    <property type="entry name" value="SufBD_N"/>
</dbReference>
<dbReference type="InterPro" id="IPR055346">
    <property type="entry name" value="Fe-S_cluster_assembly_SufBD"/>
</dbReference>
<feature type="domain" description="SUF system FeS cluster assembly SufBD core" evidence="2">
    <location>
        <begin position="179"/>
        <end position="418"/>
    </location>
</feature>
<gene>
    <name evidence="4" type="ordered locus">Oter_4170</name>
</gene>
<proteinExistence type="inferred from homology"/>